<comment type="caution">
    <text evidence="1">The sequence shown here is derived from an EMBL/GenBank/DDBJ whole genome shotgun (WGS) entry which is preliminary data.</text>
</comment>
<gene>
    <name evidence="1" type="ORF">HDF22_005510</name>
</gene>
<protein>
    <submittedName>
        <fullName evidence="1">Uncharacterized protein</fullName>
    </submittedName>
</protein>
<evidence type="ECO:0000313" key="1">
    <source>
        <dbReference type="EMBL" id="MBB6131359.1"/>
    </source>
</evidence>
<reference evidence="1 2" key="1">
    <citation type="submission" date="2020-08" db="EMBL/GenBank/DDBJ databases">
        <title>Genomic Encyclopedia of Type Strains, Phase IV (KMG-V): Genome sequencing to study the core and pangenomes of soil and plant-associated prokaryotes.</title>
        <authorList>
            <person name="Whitman W."/>
        </authorList>
    </citation>
    <scope>NUCLEOTIDE SEQUENCE [LARGE SCALE GENOMIC DNA]</scope>
    <source>
        <strain evidence="1 2">MP601</strain>
    </source>
</reference>
<accession>A0A841JJK4</accession>
<dbReference type="AlphaFoldDB" id="A0A841JJK4"/>
<dbReference type="RefSeq" id="WP_183589881.1">
    <property type="nucleotide sequence ID" value="NZ_JACHCA010000022.1"/>
</dbReference>
<proteinExistence type="predicted"/>
<name>A0A841JJK4_9SPHI</name>
<evidence type="ECO:0000313" key="2">
    <source>
        <dbReference type="Proteomes" id="UP000548326"/>
    </source>
</evidence>
<sequence length="84" mass="9981">MMLQFEKLPTDFRPGLPYERLMQFAEAITVQRPNADLKQVRSLISAYLKFTQLSHDFHALKRKKRLIIKSKYVRQPLANISYKN</sequence>
<organism evidence="1 2">
    <name type="scientific">Mucilaginibacter lappiensis</name>
    <dbReference type="NCBI Taxonomy" id="354630"/>
    <lineage>
        <taxon>Bacteria</taxon>
        <taxon>Pseudomonadati</taxon>
        <taxon>Bacteroidota</taxon>
        <taxon>Sphingobacteriia</taxon>
        <taxon>Sphingobacteriales</taxon>
        <taxon>Sphingobacteriaceae</taxon>
        <taxon>Mucilaginibacter</taxon>
    </lineage>
</organism>
<dbReference type="EMBL" id="JACHCA010000022">
    <property type="protein sequence ID" value="MBB6131359.1"/>
    <property type="molecule type" value="Genomic_DNA"/>
</dbReference>
<dbReference type="Proteomes" id="UP000548326">
    <property type="component" value="Unassembled WGS sequence"/>
</dbReference>